<feature type="compositionally biased region" description="Basic and acidic residues" evidence="1">
    <location>
        <begin position="349"/>
        <end position="360"/>
    </location>
</feature>
<gene>
    <name evidence="2" type="ORF">AVDCRST_MAG41-3112</name>
</gene>
<reference evidence="2" key="1">
    <citation type="submission" date="2020-02" db="EMBL/GenBank/DDBJ databases">
        <authorList>
            <person name="Meier V. D."/>
        </authorList>
    </citation>
    <scope>NUCLEOTIDE SEQUENCE</scope>
    <source>
        <strain evidence="2">AVDCRST_MAG41</strain>
    </source>
</reference>
<keyword evidence="2" id="KW-0560">Oxidoreductase</keyword>
<feature type="non-terminal residue" evidence="2">
    <location>
        <position position="1"/>
    </location>
</feature>
<feature type="region of interest" description="Disordered" evidence="1">
    <location>
        <begin position="1"/>
        <end position="457"/>
    </location>
</feature>
<dbReference type="EMBL" id="CADCTP010000285">
    <property type="protein sequence ID" value="CAA9274719.1"/>
    <property type="molecule type" value="Genomic_DNA"/>
</dbReference>
<accession>A0A6J4JA76</accession>
<dbReference type="AlphaFoldDB" id="A0A6J4JA76"/>
<feature type="compositionally biased region" description="Basic residues" evidence="1">
    <location>
        <begin position="276"/>
        <end position="288"/>
    </location>
</feature>
<feature type="compositionally biased region" description="Basic residues" evidence="1">
    <location>
        <begin position="198"/>
        <end position="211"/>
    </location>
</feature>
<feature type="compositionally biased region" description="Basic and acidic residues" evidence="1">
    <location>
        <begin position="216"/>
        <end position="230"/>
    </location>
</feature>
<sequence>GDRDDQPGDRRDGPHLRAAVRRGAGRPAGAGGRRRPRLPADDGRGAGRLAAGGRRRAGRGRRRGRPADDAGDGQDAGRGEGRGGEVRDRAALLRRARPGVPGADAGRRGRGRRLGRVRGVPADRGGAGDHAVELPALAGDAVRRAGADGRQRGPAQARQQRPADRAVPGRAVHPGRLPGRRVPDPADLRQGRGDRAARRPGRRRHAHRLRPGRALGGRDRRGRAEEDRAGAGRQRPVPGDALGRPAAGGGGRGHRPLPEQRPELHRRQALPGARGGGRRVRAAVRRGAGRAAGRRPDGGRHRRRPTGHRIRPRRRGGVRRRRRRPRRPGRRRRDPPARAGLVLPAHPGRRPDPGDADVPRRGLRAGRRAPPGAGPGRGDRAGQRHRVRPRGDDLDHRRRRAGPVRRRGRGRDGLRQRHGHLLPAAAVRRGEDQRVRPGADRAGPARVRQREVGLGGL</sequence>
<feature type="non-terminal residue" evidence="2">
    <location>
        <position position="457"/>
    </location>
</feature>
<feature type="compositionally biased region" description="Basic and acidic residues" evidence="1">
    <location>
        <begin position="141"/>
        <end position="151"/>
    </location>
</feature>
<proteinExistence type="predicted"/>
<dbReference type="EC" id="1.2.1.24" evidence="2"/>
<protein>
    <submittedName>
        <fullName evidence="2">Succinate-semialdehyde dehydrogenase [NAD] Succinate-semialdehyde dehydrogenase [NADP+]</fullName>
        <ecNumber evidence="2">1.2.1.24</ecNumber>
        <ecNumber evidence="2">1.2.1.79</ecNumber>
    </submittedName>
</protein>
<dbReference type="GO" id="GO:0036243">
    <property type="term" value="F:succinate-semialdehyde dehydrogenase (NADP+) activity"/>
    <property type="evidence" value="ECO:0007669"/>
    <property type="project" value="UniProtKB-EC"/>
</dbReference>
<name>A0A6J4JA76_9ACTN</name>
<feature type="compositionally biased region" description="Basic and acidic residues" evidence="1">
    <location>
        <begin position="181"/>
        <end position="197"/>
    </location>
</feature>
<dbReference type="GO" id="GO:0004777">
    <property type="term" value="F:succinate-semialdehyde dehydrogenase (NAD+) activity"/>
    <property type="evidence" value="ECO:0007669"/>
    <property type="project" value="UniProtKB-EC"/>
</dbReference>
<dbReference type="EC" id="1.2.1.79" evidence="2"/>
<feature type="compositionally biased region" description="Basic residues" evidence="1">
    <location>
        <begin position="300"/>
        <end position="333"/>
    </location>
</feature>
<feature type="compositionally biased region" description="Basic and acidic residues" evidence="1">
    <location>
        <begin position="256"/>
        <end position="266"/>
    </location>
</feature>
<organism evidence="2">
    <name type="scientific">uncultured Mycobacteriales bacterium</name>
    <dbReference type="NCBI Taxonomy" id="581187"/>
    <lineage>
        <taxon>Bacteria</taxon>
        <taxon>Bacillati</taxon>
        <taxon>Actinomycetota</taxon>
        <taxon>Actinomycetes</taxon>
        <taxon>Mycobacteriales</taxon>
        <taxon>environmental samples</taxon>
    </lineage>
</organism>
<feature type="compositionally biased region" description="Low complexity" evidence="1">
    <location>
        <begin position="152"/>
        <end position="168"/>
    </location>
</feature>
<evidence type="ECO:0000313" key="2">
    <source>
        <dbReference type="EMBL" id="CAA9274719.1"/>
    </source>
</evidence>
<feature type="compositionally biased region" description="Basic and acidic residues" evidence="1">
    <location>
        <begin position="75"/>
        <end position="91"/>
    </location>
</feature>
<feature type="compositionally biased region" description="Basic residues" evidence="1">
    <location>
        <begin position="397"/>
        <end position="409"/>
    </location>
</feature>
<feature type="compositionally biased region" description="Basic residues" evidence="1">
    <location>
        <begin position="53"/>
        <end position="64"/>
    </location>
</feature>
<feature type="compositionally biased region" description="Basic and acidic residues" evidence="1">
    <location>
        <begin position="428"/>
        <end position="439"/>
    </location>
</feature>
<evidence type="ECO:0000256" key="1">
    <source>
        <dbReference type="SAM" id="MobiDB-lite"/>
    </source>
</evidence>
<feature type="compositionally biased region" description="Basic and acidic residues" evidence="1">
    <location>
        <begin position="1"/>
        <end position="15"/>
    </location>
</feature>